<dbReference type="InterPro" id="IPR018393">
    <property type="entry name" value="NADHpl_OxRdtase_5_subgr"/>
</dbReference>
<accession>A0A917YI99</accession>
<dbReference type="Pfam" id="PF00361">
    <property type="entry name" value="Proton_antipo_M"/>
    <property type="match status" value="1"/>
</dbReference>
<feature type="compositionally biased region" description="Basic and acidic residues" evidence="7">
    <location>
        <begin position="461"/>
        <end position="484"/>
    </location>
</feature>
<reference evidence="11 12" key="1">
    <citation type="journal article" date="2014" name="Int. J. Syst. Evol. Microbiol.">
        <title>Complete genome sequence of Corynebacterium casei LMG S-19264T (=DSM 44701T), isolated from a smear-ripened cheese.</title>
        <authorList>
            <consortium name="US DOE Joint Genome Institute (JGI-PGF)"/>
            <person name="Walter F."/>
            <person name="Albersmeier A."/>
            <person name="Kalinowski J."/>
            <person name="Ruckert C."/>
        </authorList>
    </citation>
    <scope>NUCLEOTIDE SEQUENCE [LARGE SCALE GENOMIC DNA]</scope>
    <source>
        <strain evidence="11 12">CGMCC 1.7029</strain>
    </source>
</reference>
<gene>
    <name evidence="11" type="primary">nuoL</name>
    <name evidence="11" type="ORF">GCM10010991_08660</name>
</gene>
<keyword evidence="3 6" id="KW-0812">Transmembrane</keyword>
<keyword evidence="4 8" id="KW-1133">Transmembrane helix</keyword>
<dbReference type="Proteomes" id="UP000598196">
    <property type="component" value="Unassembled WGS sequence"/>
</dbReference>
<dbReference type="Pfam" id="PF00662">
    <property type="entry name" value="Proton_antipo_N"/>
    <property type="match status" value="1"/>
</dbReference>
<dbReference type="GO" id="GO:0012505">
    <property type="term" value="C:endomembrane system"/>
    <property type="evidence" value="ECO:0007669"/>
    <property type="project" value="UniProtKB-SubCell"/>
</dbReference>
<comment type="function">
    <text evidence="1">NDH-1 shuttles electrons from NADH, via FMN and iron-sulfur (Fe-S) centers, to quinones in the respiratory chain. The immediate electron acceptor for the enzyme in this species is believed to be ubiquinone. Couples the redox reaction to proton translocation (for every two electrons transferred, four hydrogen ions are translocated across the cytoplasmic membrane), and thus conserves the redox energy in a proton gradient.</text>
</comment>
<evidence type="ECO:0000313" key="11">
    <source>
        <dbReference type="EMBL" id="GGO27185.1"/>
    </source>
</evidence>
<comment type="subcellular location">
    <subcellularLocation>
        <location evidence="2">Endomembrane system</location>
        <topology evidence="2">Multi-pass membrane protein</topology>
    </subcellularLocation>
    <subcellularLocation>
        <location evidence="6">Membrane</location>
        <topology evidence="6">Multi-pass membrane protein</topology>
    </subcellularLocation>
</comment>
<feature type="transmembrane region" description="Helical" evidence="8">
    <location>
        <begin position="426"/>
        <end position="447"/>
    </location>
</feature>
<evidence type="ECO:0000256" key="4">
    <source>
        <dbReference type="ARBA" id="ARBA00022989"/>
    </source>
</evidence>
<proteinExistence type="predicted"/>
<dbReference type="RefSeq" id="WP_146285380.1">
    <property type="nucleotide sequence ID" value="NZ_BMLP01000001.1"/>
</dbReference>
<dbReference type="NCBIfam" id="NF005141">
    <property type="entry name" value="PRK06590.1"/>
    <property type="match status" value="1"/>
</dbReference>
<feature type="compositionally biased region" description="Low complexity" evidence="7">
    <location>
        <begin position="547"/>
        <end position="574"/>
    </location>
</feature>
<feature type="compositionally biased region" description="Basic and acidic residues" evidence="7">
    <location>
        <begin position="534"/>
        <end position="546"/>
    </location>
</feature>
<evidence type="ECO:0000259" key="9">
    <source>
        <dbReference type="Pfam" id="PF00361"/>
    </source>
</evidence>
<protein>
    <submittedName>
        <fullName evidence="11">NADH-quinone oxidoreductase subunit L</fullName>
    </submittedName>
</protein>
<dbReference type="NCBIfam" id="TIGR01974">
    <property type="entry name" value="NDH_I_L"/>
    <property type="match status" value="1"/>
</dbReference>
<dbReference type="GO" id="GO:0042773">
    <property type="term" value="P:ATP synthesis coupled electron transport"/>
    <property type="evidence" value="ECO:0007669"/>
    <property type="project" value="InterPro"/>
</dbReference>
<dbReference type="Gene3D" id="1.20.5.2700">
    <property type="match status" value="1"/>
</dbReference>
<evidence type="ECO:0000256" key="7">
    <source>
        <dbReference type="SAM" id="MobiDB-lite"/>
    </source>
</evidence>
<dbReference type="GO" id="GO:0016020">
    <property type="term" value="C:membrane"/>
    <property type="evidence" value="ECO:0007669"/>
    <property type="project" value="UniProtKB-SubCell"/>
</dbReference>
<dbReference type="PANTHER" id="PTHR42829:SF2">
    <property type="entry name" value="NADH-UBIQUINONE OXIDOREDUCTASE CHAIN 5"/>
    <property type="match status" value="1"/>
</dbReference>
<evidence type="ECO:0000256" key="1">
    <source>
        <dbReference type="ARBA" id="ARBA00002378"/>
    </source>
</evidence>
<evidence type="ECO:0000256" key="2">
    <source>
        <dbReference type="ARBA" id="ARBA00004127"/>
    </source>
</evidence>
<feature type="region of interest" description="Disordered" evidence="7">
    <location>
        <begin position="459"/>
        <end position="484"/>
    </location>
</feature>
<dbReference type="GO" id="GO:0003954">
    <property type="term" value="F:NADH dehydrogenase activity"/>
    <property type="evidence" value="ECO:0007669"/>
    <property type="project" value="TreeGrafter"/>
</dbReference>
<feature type="transmembrane region" description="Helical" evidence="8">
    <location>
        <begin position="118"/>
        <end position="135"/>
    </location>
</feature>
<evidence type="ECO:0000259" key="10">
    <source>
        <dbReference type="Pfam" id="PF00662"/>
    </source>
</evidence>
<feature type="transmembrane region" description="Helical" evidence="8">
    <location>
        <begin position="79"/>
        <end position="97"/>
    </location>
</feature>
<evidence type="ECO:0000256" key="6">
    <source>
        <dbReference type="RuleBase" id="RU000320"/>
    </source>
</evidence>
<feature type="transmembrane region" description="Helical" evidence="8">
    <location>
        <begin position="383"/>
        <end position="406"/>
    </location>
</feature>
<dbReference type="GO" id="GO:0008137">
    <property type="term" value="F:NADH dehydrogenase (ubiquinone) activity"/>
    <property type="evidence" value="ECO:0007669"/>
    <property type="project" value="InterPro"/>
</dbReference>
<name>A0A917YI99_9RHOB</name>
<evidence type="ECO:0000256" key="3">
    <source>
        <dbReference type="ARBA" id="ARBA00022692"/>
    </source>
</evidence>
<evidence type="ECO:0000256" key="5">
    <source>
        <dbReference type="ARBA" id="ARBA00023136"/>
    </source>
</evidence>
<evidence type="ECO:0000313" key="12">
    <source>
        <dbReference type="Proteomes" id="UP000598196"/>
    </source>
</evidence>
<dbReference type="EMBL" id="BMLP01000001">
    <property type="protein sequence ID" value="GGO27185.1"/>
    <property type="molecule type" value="Genomic_DNA"/>
</dbReference>
<dbReference type="AlphaFoldDB" id="A0A917YI99"/>
<feature type="transmembrane region" description="Helical" evidence="8">
    <location>
        <begin position="288"/>
        <end position="309"/>
    </location>
</feature>
<feature type="transmembrane region" description="Helical" evidence="8">
    <location>
        <begin position="6"/>
        <end position="23"/>
    </location>
</feature>
<organism evidence="11 12">
    <name type="scientific">Gemmobacter aquaticus</name>
    <dbReference type="NCBI Taxonomy" id="490185"/>
    <lineage>
        <taxon>Bacteria</taxon>
        <taxon>Pseudomonadati</taxon>
        <taxon>Pseudomonadota</taxon>
        <taxon>Alphaproteobacteria</taxon>
        <taxon>Rhodobacterales</taxon>
        <taxon>Paracoccaceae</taxon>
        <taxon>Gemmobacter</taxon>
    </lineage>
</organism>
<feature type="transmembrane region" description="Helical" evidence="8">
    <location>
        <begin position="223"/>
        <end position="248"/>
    </location>
</feature>
<feature type="region of interest" description="Disordered" evidence="7">
    <location>
        <begin position="534"/>
        <end position="574"/>
    </location>
</feature>
<feature type="transmembrane region" description="Helical" evidence="8">
    <location>
        <begin position="612"/>
        <end position="630"/>
    </location>
</feature>
<dbReference type="PANTHER" id="PTHR42829">
    <property type="entry name" value="NADH-UBIQUINONE OXIDOREDUCTASE CHAIN 5"/>
    <property type="match status" value="1"/>
</dbReference>
<keyword evidence="5 8" id="KW-0472">Membrane</keyword>
<dbReference type="InterPro" id="IPR003945">
    <property type="entry name" value="NU5C-like"/>
</dbReference>
<dbReference type="PRINTS" id="PR01434">
    <property type="entry name" value="NADHDHGNASE5"/>
</dbReference>
<dbReference type="InterPro" id="IPR001750">
    <property type="entry name" value="ND/Mrp_TM"/>
</dbReference>
<feature type="transmembrane region" description="Helical" evidence="8">
    <location>
        <begin position="172"/>
        <end position="193"/>
    </location>
</feature>
<sequence>MATIILLAPLVGALICGFGWRFIGEKAAQVFTTSMIFLAAFLSWIIFLGFDGETQHIVLLRWIESGALSTDWGIRLDRLTAIMLVVVNSVSALVHLYSFGYMAHDENWHEGEHYKARFFAYLSFFTFAMLTLVTSDNLVQMFFGWEGVGVASYLLISFYYRKPSANAAAMKAFVVNRVGDFGFALGIFALFYLTDSIRLDDVFAAAPTLAETNLSFLWTEWNAANLIGVLLFIGAMGKSAQLGLHTWLPDAMEGPTPVSALIHAATMVTAGVFLVCRMSPLYEYAPDAKTMIVVLGATTAFFAATVGLVQNDIKRVIAYSTCSQLGYMFVAAGVGVYSVAMFHLFTHAFFKAMLFLGAGSVIHATHHEQDMRNYGGLRKKIPVTFWAMMIGTLAITGVGIPLTHFGFAGFLSKDAVIESAWVGSQYAFWLLVVAACFTSFYSWRLMFLTFYGESRANGHAHGHDAHGHDDHGHGDHGHGHHEPHESPMVMLIPLGVLALGAIFSGMLWYNVFFGDEAKMRSWFGMEAAVEHAAAEGEHAAPAEGEGHAAPAATEDHAATTPTEDNAAPAATDAHAAPAEAHAAAAAPKGAIYLGADNHMIHAAHEAPTWVKVSPFIAMLIGFFTAWVFYIKNPQLPKRLAAAQRPLYEFLLNKWYFDELYNAVFVGPARWLGNFLWKKGDGKVIDGSLNGVAMGLIPAVTRAINRMQSGYIFHYAFAMVLGIAALITWMSLSGGAH</sequence>
<feature type="transmembrane region" description="Helical" evidence="8">
    <location>
        <begin position="711"/>
        <end position="731"/>
    </location>
</feature>
<feature type="domain" description="NADH:quinone oxidoreductase/Mrp antiporter transmembrane" evidence="9">
    <location>
        <begin position="135"/>
        <end position="438"/>
    </location>
</feature>
<dbReference type="GO" id="GO:0015990">
    <property type="term" value="P:electron transport coupled proton transport"/>
    <property type="evidence" value="ECO:0007669"/>
    <property type="project" value="TreeGrafter"/>
</dbReference>
<feature type="domain" description="NADH-Ubiquinone oxidoreductase (complex I) chain 5 N-terminal" evidence="10">
    <location>
        <begin position="62"/>
        <end position="109"/>
    </location>
</feature>
<dbReference type="OrthoDB" id="9811798at2"/>
<feature type="transmembrane region" description="Helical" evidence="8">
    <location>
        <begin position="316"/>
        <end position="338"/>
    </location>
</feature>
<feature type="transmembrane region" description="Helical" evidence="8">
    <location>
        <begin position="260"/>
        <end position="282"/>
    </location>
</feature>
<feature type="transmembrane region" description="Helical" evidence="8">
    <location>
        <begin position="344"/>
        <end position="362"/>
    </location>
</feature>
<dbReference type="PRINTS" id="PR01435">
    <property type="entry name" value="NPOXDRDTASE5"/>
</dbReference>
<feature type="transmembrane region" description="Helical" evidence="8">
    <location>
        <begin position="30"/>
        <end position="50"/>
    </location>
</feature>
<dbReference type="InterPro" id="IPR001516">
    <property type="entry name" value="Proton_antipo_N"/>
</dbReference>
<feature type="transmembrane region" description="Helical" evidence="8">
    <location>
        <begin position="488"/>
        <end position="509"/>
    </location>
</feature>
<feature type="transmembrane region" description="Helical" evidence="8">
    <location>
        <begin position="141"/>
        <end position="160"/>
    </location>
</feature>
<keyword evidence="12" id="KW-1185">Reference proteome</keyword>
<evidence type="ECO:0000256" key="8">
    <source>
        <dbReference type="SAM" id="Phobius"/>
    </source>
</evidence>
<comment type="caution">
    <text evidence="11">The sequence shown here is derived from an EMBL/GenBank/DDBJ whole genome shotgun (WGS) entry which is preliminary data.</text>
</comment>